<keyword evidence="5 7" id="KW-0378">Hydrolase</keyword>
<evidence type="ECO:0000256" key="4">
    <source>
        <dbReference type="ARBA" id="ARBA00022759"/>
    </source>
</evidence>
<evidence type="ECO:0000256" key="2">
    <source>
        <dbReference type="ARBA" id="ARBA00022694"/>
    </source>
</evidence>
<comment type="function">
    <text evidence="1 7">RNaseP catalyzes the removal of the 5'-leader sequence from pre-tRNA to produce the mature 5'-terminus. It can also cleave other RNA substrates such as 4.5S RNA. The protein component plays an auxiliary but essential role in vivo by binding to the 5'-leader sequence and broadening the substrate specificity of the ribozyme.</text>
</comment>
<keyword evidence="3 7" id="KW-0540">Nuclease</keyword>
<evidence type="ECO:0000313" key="8">
    <source>
        <dbReference type="EMBL" id="SQH73500.1"/>
    </source>
</evidence>
<dbReference type="AlphaFoldDB" id="A0A2X4PL35"/>
<name>A0A2X4PL35_9PORP</name>
<keyword evidence="4 7" id="KW-0255">Endonuclease</keyword>
<keyword evidence="6 7" id="KW-0694">RNA-binding</keyword>
<evidence type="ECO:0000313" key="9">
    <source>
        <dbReference type="Proteomes" id="UP000249300"/>
    </source>
</evidence>
<keyword evidence="9" id="KW-1185">Reference proteome</keyword>
<reference evidence="8 9" key="1">
    <citation type="submission" date="2018-06" db="EMBL/GenBank/DDBJ databases">
        <authorList>
            <consortium name="Pathogen Informatics"/>
            <person name="Doyle S."/>
        </authorList>
    </citation>
    <scope>NUCLEOTIDE SEQUENCE [LARGE SCALE GENOMIC DNA]</scope>
    <source>
        <strain evidence="8 9">NCTC12858</strain>
    </source>
</reference>
<keyword evidence="2 7" id="KW-0819">tRNA processing</keyword>
<protein>
    <recommendedName>
        <fullName evidence="7">Ribonuclease P protein component</fullName>
        <shortName evidence="7">RNase P protein</shortName>
        <shortName evidence="7">RNaseP protein</shortName>
        <ecNumber evidence="7">3.1.26.5</ecNumber>
    </recommendedName>
    <alternativeName>
        <fullName evidence="7">Protein C5</fullName>
    </alternativeName>
</protein>
<gene>
    <name evidence="7" type="primary">rnpA</name>
    <name evidence="8" type="ORF">NCTC12858_01361</name>
</gene>
<dbReference type="Pfam" id="PF00825">
    <property type="entry name" value="Ribonuclease_P"/>
    <property type="match status" value="1"/>
</dbReference>
<comment type="catalytic activity">
    <reaction evidence="7">
        <text>Endonucleolytic cleavage of RNA, removing 5'-extranucleotides from tRNA precursor.</text>
        <dbReference type="EC" id="3.1.26.5"/>
    </reaction>
</comment>
<dbReference type="InterPro" id="IPR000100">
    <property type="entry name" value="RNase_P"/>
</dbReference>
<evidence type="ECO:0000256" key="1">
    <source>
        <dbReference type="ARBA" id="ARBA00002663"/>
    </source>
</evidence>
<dbReference type="Gene3D" id="3.30.230.10">
    <property type="match status" value="1"/>
</dbReference>
<dbReference type="GO" id="GO:0004526">
    <property type="term" value="F:ribonuclease P activity"/>
    <property type="evidence" value="ECO:0007669"/>
    <property type="project" value="UniProtKB-UniRule"/>
</dbReference>
<dbReference type="PROSITE" id="PS00648">
    <property type="entry name" value="RIBONUCLEASE_P"/>
    <property type="match status" value="1"/>
</dbReference>
<dbReference type="GO" id="GO:0000049">
    <property type="term" value="F:tRNA binding"/>
    <property type="evidence" value="ECO:0007669"/>
    <property type="project" value="UniProtKB-UniRule"/>
</dbReference>
<dbReference type="InterPro" id="IPR020539">
    <property type="entry name" value="RNase_P_CS"/>
</dbReference>
<proteinExistence type="inferred from homology"/>
<evidence type="ECO:0000256" key="3">
    <source>
        <dbReference type="ARBA" id="ARBA00022722"/>
    </source>
</evidence>
<organism evidence="8 9">
    <name type="scientific">Porphyromonas crevioricanis</name>
    <dbReference type="NCBI Taxonomy" id="393921"/>
    <lineage>
        <taxon>Bacteria</taxon>
        <taxon>Pseudomonadati</taxon>
        <taxon>Bacteroidota</taxon>
        <taxon>Bacteroidia</taxon>
        <taxon>Bacteroidales</taxon>
        <taxon>Porphyromonadaceae</taxon>
        <taxon>Porphyromonas</taxon>
    </lineage>
</organism>
<dbReference type="GO" id="GO:0001682">
    <property type="term" value="P:tRNA 5'-leader removal"/>
    <property type="evidence" value="ECO:0007669"/>
    <property type="project" value="UniProtKB-UniRule"/>
</dbReference>
<evidence type="ECO:0000256" key="6">
    <source>
        <dbReference type="ARBA" id="ARBA00022884"/>
    </source>
</evidence>
<evidence type="ECO:0000256" key="7">
    <source>
        <dbReference type="HAMAP-Rule" id="MF_00227"/>
    </source>
</evidence>
<dbReference type="EC" id="3.1.26.5" evidence="7"/>
<dbReference type="KEGG" id="pcre:NCTC12858_01361"/>
<dbReference type="InterPro" id="IPR020568">
    <property type="entry name" value="Ribosomal_Su5_D2-typ_SF"/>
</dbReference>
<accession>A0A2X4PL35</accession>
<dbReference type="HAMAP" id="MF_00227">
    <property type="entry name" value="RNase_P"/>
    <property type="match status" value="1"/>
</dbReference>
<dbReference type="Proteomes" id="UP000249300">
    <property type="component" value="Chromosome 1"/>
</dbReference>
<evidence type="ECO:0000256" key="5">
    <source>
        <dbReference type="ARBA" id="ARBA00022801"/>
    </source>
</evidence>
<sequence>MWHKDLLSIAPSMSNSSYSLSKAERLYLREQIADLHRKGKSFVAYPLRVVWLVCPIQEEVPPLRMLVSVAKRRFRRANKRNRIKRLVRENHRLRKLEISEFLSDHGLQLDLAYMMVGEQLPSFDEIGKAVTRALNRIQKELV</sequence>
<dbReference type="InterPro" id="IPR014721">
    <property type="entry name" value="Ribsml_uS5_D2-typ_fold_subgr"/>
</dbReference>
<dbReference type="SUPFAM" id="SSF54211">
    <property type="entry name" value="Ribosomal protein S5 domain 2-like"/>
    <property type="match status" value="1"/>
</dbReference>
<comment type="similarity">
    <text evidence="7">Belongs to the RnpA family.</text>
</comment>
<dbReference type="EMBL" id="LS483447">
    <property type="protein sequence ID" value="SQH73500.1"/>
    <property type="molecule type" value="Genomic_DNA"/>
</dbReference>
<comment type="subunit">
    <text evidence="7">Consists of a catalytic RNA component (M1 or rnpB) and a protein subunit.</text>
</comment>